<feature type="transmembrane region" description="Helical" evidence="7">
    <location>
        <begin position="287"/>
        <end position="309"/>
    </location>
</feature>
<dbReference type="GO" id="GO:0016020">
    <property type="term" value="C:membrane"/>
    <property type="evidence" value="ECO:0007669"/>
    <property type="project" value="UniProtKB-SubCell"/>
</dbReference>
<evidence type="ECO:0000256" key="7">
    <source>
        <dbReference type="SAM" id="Phobius"/>
    </source>
</evidence>
<dbReference type="InterPro" id="IPR045263">
    <property type="entry name" value="GLUT"/>
</dbReference>
<keyword evidence="4 7" id="KW-1133">Transmembrane helix</keyword>
<protein>
    <recommendedName>
        <fullName evidence="8">Major facilitator superfamily (MFS) profile domain-containing protein</fullName>
    </recommendedName>
</protein>
<feature type="domain" description="Major facilitator superfamily (MFS) profile" evidence="8">
    <location>
        <begin position="60"/>
        <end position="552"/>
    </location>
</feature>
<evidence type="ECO:0000256" key="3">
    <source>
        <dbReference type="ARBA" id="ARBA00022692"/>
    </source>
</evidence>
<evidence type="ECO:0000256" key="1">
    <source>
        <dbReference type="ARBA" id="ARBA00004141"/>
    </source>
</evidence>
<keyword evidence="3 7" id="KW-0812">Transmembrane</keyword>
<dbReference type="PANTHER" id="PTHR23503">
    <property type="entry name" value="SOLUTE CARRIER FAMILY 2"/>
    <property type="match status" value="1"/>
</dbReference>
<feature type="transmembrane region" description="Helical" evidence="7">
    <location>
        <begin position="436"/>
        <end position="457"/>
    </location>
</feature>
<dbReference type="EMBL" id="CAJNOR010002289">
    <property type="protein sequence ID" value="CAF1273450.1"/>
    <property type="molecule type" value="Genomic_DNA"/>
</dbReference>
<feature type="transmembrane region" description="Helical" evidence="7">
    <location>
        <begin position="498"/>
        <end position="521"/>
    </location>
</feature>
<dbReference type="InterPro" id="IPR005829">
    <property type="entry name" value="Sugar_transporter_CS"/>
</dbReference>
<keyword evidence="5 7" id="KW-0472">Membrane</keyword>
<name>A0A815BJB7_ADIRI</name>
<feature type="transmembrane region" description="Helical" evidence="7">
    <location>
        <begin position="52"/>
        <end position="73"/>
    </location>
</feature>
<gene>
    <name evidence="9" type="ORF">XAT740_LOCUS27422</name>
</gene>
<feature type="transmembrane region" description="Helical" evidence="7">
    <location>
        <begin position="178"/>
        <end position="199"/>
    </location>
</feature>
<dbReference type="AlphaFoldDB" id="A0A815BJB7"/>
<evidence type="ECO:0000256" key="2">
    <source>
        <dbReference type="ARBA" id="ARBA00022448"/>
    </source>
</evidence>
<comment type="subcellular location">
    <subcellularLocation>
        <location evidence="1">Membrane</location>
        <topology evidence="1">Multi-pass membrane protein</topology>
    </subcellularLocation>
</comment>
<organism evidence="9 10">
    <name type="scientific">Adineta ricciae</name>
    <name type="common">Rotifer</name>
    <dbReference type="NCBI Taxonomy" id="249248"/>
    <lineage>
        <taxon>Eukaryota</taxon>
        <taxon>Metazoa</taxon>
        <taxon>Spiralia</taxon>
        <taxon>Gnathifera</taxon>
        <taxon>Rotifera</taxon>
        <taxon>Eurotatoria</taxon>
        <taxon>Bdelloidea</taxon>
        <taxon>Adinetida</taxon>
        <taxon>Adinetidae</taxon>
        <taxon>Adineta</taxon>
    </lineage>
</organism>
<dbReference type="InterPro" id="IPR005828">
    <property type="entry name" value="MFS_sugar_transport-like"/>
</dbReference>
<dbReference type="InterPro" id="IPR020846">
    <property type="entry name" value="MFS_dom"/>
</dbReference>
<evidence type="ECO:0000259" key="8">
    <source>
        <dbReference type="PROSITE" id="PS50850"/>
    </source>
</evidence>
<evidence type="ECO:0000256" key="5">
    <source>
        <dbReference type="ARBA" id="ARBA00023136"/>
    </source>
</evidence>
<dbReference type="Pfam" id="PF00083">
    <property type="entry name" value="Sugar_tr"/>
    <property type="match status" value="1"/>
</dbReference>
<dbReference type="Proteomes" id="UP000663828">
    <property type="component" value="Unassembled WGS sequence"/>
</dbReference>
<comment type="caution">
    <text evidence="9">The sequence shown here is derived from an EMBL/GenBank/DDBJ whole genome shotgun (WGS) entry which is preliminary data.</text>
</comment>
<evidence type="ECO:0000256" key="6">
    <source>
        <dbReference type="RuleBase" id="RU003346"/>
    </source>
</evidence>
<sequence>MRTPSTIPFSELIRKIPYVPTDEIPRNKIRTLMIHNGLRCENIHSATIPQRWTLSLIQAVLIVTLSTSFVMGVNIGGPNVYNSFIVPWARGYPFPCQKDDETAQWIAQVWWNCDYRKTSLFNKTGYYYLPTTPIDKQVWERFTDAIHTICFVSGGTVGGFTAKYWYKYLTRRNAIVPCMIYQLIASILMIIPLYIYHGYTRGDPDRKTIRDTFEYKEIAIGLFYISRFLSGLSAGMSCVVTTIYLMDISPRAMRGNIMTFHQLFIVVGVLVGQIIGVPWLFGQHDKWNWGMAWVGLFSLTGCFLIWTLPESPRWLVQERERNEAAVSLRHLRRSNLIEAELEEIERQEASATTQELSFYTMCSSTRFRWPLITSVALNAIQQLSGINTIFFYSHEILSALGFVKDRFYWSVISTGLINLVATVVTLKLVESIGRRPLILCSLGIITFIMVLLCIFIQTYLSIAALILMLIFIAVFALGLGPIAFVYPNEVFTIDMRPAALSISISANWLCNTLVTVFFPVLSSIFQGYVFLIFCVWCLLAFVLLWYKMPETKRKKLSQIQAFW</sequence>
<feature type="transmembrane region" description="Helical" evidence="7">
    <location>
        <begin position="145"/>
        <end position="166"/>
    </location>
</feature>
<dbReference type="PRINTS" id="PR00171">
    <property type="entry name" value="SUGRTRNSPORT"/>
</dbReference>
<feature type="transmembrane region" description="Helical" evidence="7">
    <location>
        <begin position="219"/>
        <end position="245"/>
    </location>
</feature>
<dbReference type="InterPro" id="IPR036259">
    <property type="entry name" value="MFS_trans_sf"/>
</dbReference>
<feature type="transmembrane region" description="Helical" evidence="7">
    <location>
        <begin position="257"/>
        <end position="281"/>
    </location>
</feature>
<keyword evidence="2 6" id="KW-0813">Transport</keyword>
<dbReference type="SUPFAM" id="SSF103473">
    <property type="entry name" value="MFS general substrate transporter"/>
    <property type="match status" value="1"/>
</dbReference>
<feature type="transmembrane region" description="Helical" evidence="7">
    <location>
        <begin position="463"/>
        <end position="486"/>
    </location>
</feature>
<proteinExistence type="inferred from homology"/>
<dbReference type="NCBIfam" id="TIGR00879">
    <property type="entry name" value="SP"/>
    <property type="match status" value="1"/>
</dbReference>
<accession>A0A815BJB7</accession>
<evidence type="ECO:0000313" key="10">
    <source>
        <dbReference type="Proteomes" id="UP000663828"/>
    </source>
</evidence>
<dbReference type="InterPro" id="IPR003663">
    <property type="entry name" value="Sugar/inositol_transpt"/>
</dbReference>
<dbReference type="Gene3D" id="1.20.1250.20">
    <property type="entry name" value="MFS general substrate transporter like domains"/>
    <property type="match status" value="1"/>
</dbReference>
<dbReference type="PANTHER" id="PTHR23503:SF8">
    <property type="entry name" value="FACILITATED GLUCOSE TRANSPORTER PROTEIN 1"/>
    <property type="match status" value="1"/>
</dbReference>
<reference evidence="9" key="1">
    <citation type="submission" date="2021-02" db="EMBL/GenBank/DDBJ databases">
        <authorList>
            <person name="Nowell W R."/>
        </authorList>
    </citation>
    <scope>NUCLEOTIDE SEQUENCE</scope>
</reference>
<feature type="transmembrane region" description="Helical" evidence="7">
    <location>
        <begin position="371"/>
        <end position="392"/>
    </location>
</feature>
<keyword evidence="10" id="KW-1185">Reference proteome</keyword>
<dbReference type="GO" id="GO:0015149">
    <property type="term" value="F:hexose transmembrane transporter activity"/>
    <property type="evidence" value="ECO:0007669"/>
    <property type="project" value="TreeGrafter"/>
</dbReference>
<feature type="transmembrane region" description="Helical" evidence="7">
    <location>
        <begin position="407"/>
        <end position="429"/>
    </location>
</feature>
<feature type="transmembrane region" description="Helical" evidence="7">
    <location>
        <begin position="527"/>
        <end position="546"/>
    </location>
</feature>
<evidence type="ECO:0000313" key="9">
    <source>
        <dbReference type="EMBL" id="CAF1273450.1"/>
    </source>
</evidence>
<comment type="similarity">
    <text evidence="6">Belongs to the major facilitator superfamily. Sugar transporter (TC 2.A.1.1) family.</text>
</comment>
<evidence type="ECO:0000256" key="4">
    <source>
        <dbReference type="ARBA" id="ARBA00022989"/>
    </source>
</evidence>
<dbReference type="PROSITE" id="PS50850">
    <property type="entry name" value="MFS"/>
    <property type="match status" value="1"/>
</dbReference>
<dbReference type="PROSITE" id="PS00216">
    <property type="entry name" value="SUGAR_TRANSPORT_1"/>
    <property type="match status" value="1"/>
</dbReference>